<accession>A0ABD1YYM9</accession>
<protein>
    <submittedName>
        <fullName evidence="1">Uncharacterized protein</fullName>
    </submittedName>
</protein>
<proteinExistence type="predicted"/>
<name>A0ABD1YYM9_9MARC</name>
<organism evidence="1 2">
    <name type="scientific">Riccia fluitans</name>
    <dbReference type="NCBI Taxonomy" id="41844"/>
    <lineage>
        <taxon>Eukaryota</taxon>
        <taxon>Viridiplantae</taxon>
        <taxon>Streptophyta</taxon>
        <taxon>Embryophyta</taxon>
        <taxon>Marchantiophyta</taxon>
        <taxon>Marchantiopsida</taxon>
        <taxon>Marchantiidae</taxon>
        <taxon>Marchantiales</taxon>
        <taxon>Ricciaceae</taxon>
        <taxon>Riccia</taxon>
    </lineage>
</organism>
<keyword evidence="2" id="KW-1185">Reference proteome</keyword>
<gene>
    <name evidence="1" type="ORF">R1flu_007363</name>
</gene>
<sequence length="91" mass="10771">MDTRRSEAHQCDDLLKTMLEKIHRVDPTKESRHYNRGDFNTQNHQYQVMMYEESIQILAEAADLGNWTGLNYTNLILEARYEMNQQKGQPP</sequence>
<evidence type="ECO:0000313" key="2">
    <source>
        <dbReference type="Proteomes" id="UP001605036"/>
    </source>
</evidence>
<comment type="caution">
    <text evidence="1">The sequence shown here is derived from an EMBL/GenBank/DDBJ whole genome shotgun (WGS) entry which is preliminary data.</text>
</comment>
<dbReference type="EMBL" id="JBHFFA010000003">
    <property type="protein sequence ID" value="KAL2635884.1"/>
    <property type="molecule type" value="Genomic_DNA"/>
</dbReference>
<dbReference type="AlphaFoldDB" id="A0ABD1YYM9"/>
<dbReference type="Proteomes" id="UP001605036">
    <property type="component" value="Unassembled WGS sequence"/>
</dbReference>
<evidence type="ECO:0000313" key="1">
    <source>
        <dbReference type="EMBL" id="KAL2635884.1"/>
    </source>
</evidence>
<reference evidence="1 2" key="1">
    <citation type="submission" date="2024-09" db="EMBL/GenBank/DDBJ databases">
        <title>Chromosome-scale assembly of Riccia fluitans.</title>
        <authorList>
            <person name="Paukszto L."/>
            <person name="Sawicki J."/>
            <person name="Karawczyk K."/>
            <person name="Piernik-Szablinska J."/>
            <person name="Szczecinska M."/>
            <person name="Mazdziarz M."/>
        </authorList>
    </citation>
    <scope>NUCLEOTIDE SEQUENCE [LARGE SCALE GENOMIC DNA]</scope>
    <source>
        <strain evidence="1">Rf_01</strain>
        <tissue evidence="1">Aerial parts of the thallus</tissue>
    </source>
</reference>